<gene>
    <name evidence="3" type="ORF">TRSC58_02746</name>
</gene>
<feature type="region of interest" description="Disordered" evidence="1">
    <location>
        <begin position="418"/>
        <end position="446"/>
    </location>
</feature>
<dbReference type="PANTHER" id="PTHR12202:SF0">
    <property type="entry name" value="ESF1 HOMOLOG"/>
    <property type="match status" value="1"/>
</dbReference>
<feature type="domain" description="ESF1 RRM" evidence="2">
    <location>
        <begin position="137"/>
        <end position="221"/>
    </location>
</feature>
<sequence length="685" mass="78097">MKTLQSSSRGRGGRGGRGDRRFASRYTDTRFQIARQCRGAGRGNNPRDAALRDPRFARQLEEMEKIPAESDEEEEVEEVVVGEDGKDVDARHKDSEQDDEYTTDKSDSALSEGDEKELDDEVEAWSVSDVEFIEPHRRLAIVNCSWDHIRAVDLYTILFYALPLGGQLIDVAVYMSDFGKRMLEHERVHGPDLWVKNEEEKEDGEARQENHHYRHNDSDMEEELVDTEDNHDNGDEEDPWEDDNVAMLHEEGEDGELFSQGKYRKYERDRMKYFYAVATFDSAETAETVYKQLDGMDIEASGVVLDLRYIDDDEVFENPVNKADSIPANYRPLAAFKAAALSQTRFRISWDQDDLFRYRSIRDSFTGDTAEDDIAAYIAPPDSSDEDDVGNVSSNKKSNARERLRIRKKYASLLEEIGGLPEEEQRSESEEAGAAGDELSDDNSLNRFSDVELNDEEEGEENVSDNAEFVGDMEATLDLDAGTKAARLQRDTQVKQRMNSADLGSQAELKYKLRRKEMRKAKMEMLAQEREAEVAQRQAEREKKRQMLRETLGTDDAGAKHVSGREKRKTHAKLVKQRVAAEREAKKKMRASNSLGVSREVREAQRFGAAADAIDPRFQSKLLTDPRFHLDVAQKDKRTKSELVDLAATVATARRAKRQVSQKDAKPDSAVEYFLNRPVKKAKRE</sequence>
<feature type="region of interest" description="Disordered" evidence="1">
    <location>
        <begin position="522"/>
        <end position="597"/>
    </location>
</feature>
<comment type="caution">
    <text evidence="3">The sequence shown here is derived from an EMBL/GenBank/DDBJ whole genome shotgun (WGS) entry which is preliminary data.</text>
</comment>
<feature type="region of interest" description="Disordered" evidence="1">
    <location>
        <begin position="194"/>
        <end position="241"/>
    </location>
</feature>
<proteinExistence type="predicted"/>
<dbReference type="GO" id="GO:0006364">
    <property type="term" value="P:rRNA processing"/>
    <property type="evidence" value="ECO:0007669"/>
    <property type="project" value="InterPro"/>
</dbReference>
<feature type="compositionally biased region" description="Basic and acidic residues" evidence="1">
    <location>
        <begin position="83"/>
        <end position="95"/>
    </location>
</feature>
<evidence type="ECO:0000256" key="1">
    <source>
        <dbReference type="SAM" id="MobiDB-lite"/>
    </source>
</evidence>
<dbReference type="Proteomes" id="UP000031737">
    <property type="component" value="Unassembled WGS sequence"/>
</dbReference>
<feature type="compositionally biased region" description="Basic and acidic residues" evidence="1">
    <location>
        <begin position="194"/>
        <end position="218"/>
    </location>
</feature>
<feature type="compositionally biased region" description="Basic and acidic residues" evidence="1">
    <location>
        <begin position="49"/>
        <end position="68"/>
    </location>
</feature>
<name>A0A061J5Z3_TRYRA</name>
<dbReference type="Pfam" id="PF25121">
    <property type="entry name" value="RRM_ESF1"/>
    <property type="match status" value="2"/>
</dbReference>
<feature type="region of interest" description="Disordered" evidence="1">
    <location>
        <begin position="372"/>
        <end position="398"/>
    </location>
</feature>
<evidence type="ECO:0000259" key="2">
    <source>
        <dbReference type="Pfam" id="PF25121"/>
    </source>
</evidence>
<evidence type="ECO:0000313" key="4">
    <source>
        <dbReference type="Proteomes" id="UP000031737"/>
    </source>
</evidence>
<feature type="compositionally biased region" description="Acidic residues" evidence="1">
    <location>
        <begin position="69"/>
        <end position="81"/>
    </location>
</feature>
<dbReference type="GO" id="GO:0003723">
    <property type="term" value="F:RNA binding"/>
    <property type="evidence" value="ECO:0007669"/>
    <property type="project" value="TreeGrafter"/>
</dbReference>
<accession>A0A061J5Z3</accession>
<feature type="compositionally biased region" description="Basic residues" evidence="1">
    <location>
        <begin position="566"/>
        <end position="576"/>
    </location>
</feature>
<feature type="domain" description="ESF1 RRM" evidence="2">
    <location>
        <begin position="233"/>
        <end position="320"/>
    </location>
</feature>
<feature type="compositionally biased region" description="Basic and acidic residues" evidence="1">
    <location>
        <begin position="522"/>
        <end position="548"/>
    </location>
</feature>
<dbReference type="InterPro" id="IPR039754">
    <property type="entry name" value="Esf1"/>
</dbReference>
<evidence type="ECO:0000313" key="3">
    <source>
        <dbReference type="EMBL" id="ESL09531.1"/>
    </source>
</evidence>
<reference evidence="3 4" key="1">
    <citation type="submission" date="2013-07" db="EMBL/GenBank/DDBJ databases">
        <authorList>
            <person name="Stoco P.H."/>
            <person name="Wagner G."/>
            <person name="Gerber A."/>
            <person name="Zaha A."/>
            <person name="Thompson C."/>
            <person name="Bartholomeu D.C."/>
            <person name="Luckemeyer D.D."/>
            <person name="Bahia D."/>
            <person name="Loreto E."/>
            <person name="Prestes E.B."/>
            <person name="Lima F.M."/>
            <person name="Rodrigues-Luiz G."/>
            <person name="Vallejo G.A."/>
            <person name="Filho J.F."/>
            <person name="Monteiro K.M."/>
            <person name="Tyler K.M."/>
            <person name="de Almeida L.G."/>
            <person name="Ortiz M.F."/>
            <person name="Siervo M.A."/>
            <person name="de Moraes M.H."/>
            <person name="Cunha O.L."/>
            <person name="Mendonca-Neto R."/>
            <person name="Silva R."/>
            <person name="Teixeira S.M."/>
            <person name="Murta S.M."/>
            <person name="Sincero T.C."/>
            <person name="Mendes T.A."/>
            <person name="Urmenyi T.P."/>
            <person name="Silva V.G."/>
            <person name="da Rocha W.D."/>
            <person name="Andersson B."/>
            <person name="Romanha A.J."/>
            <person name="Steindel M."/>
            <person name="de Vasconcelos A.T."/>
            <person name="Grisard E.C."/>
        </authorList>
    </citation>
    <scope>NUCLEOTIDE SEQUENCE [LARGE SCALE GENOMIC DNA]</scope>
    <source>
        <strain evidence="3 4">SC58</strain>
    </source>
</reference>
<dbReference type="VEuPathDB" id="TriTrypDB:TRSC58_02746"/>
<feature type="region of interest" description="Disordered" evidence="1">
    <location>
        <begin position="1"/>
        <end position="118"/>
    </location>
</feature>
<keyword evidence="4" id="KW-1185">Reference proteome</keyword>
<dbReference type="OrthoDB" id="431825at2759"/>
<protein>
    <recommendedName>
        <fullName evidence="2">ESF1 RRM domain-containing protein</fullName>
    </recommendedName>
</protein>
<dbReference type="PANTHER" id="PTHR12202">
    <property type="entry name" value="ESF1 HOMOLOG"/>
    <property type="match status" value="1"/>
</dbReference>
<dbReference type="InterPro" id="IPR056750">
    <property type="entry name" value="RRM_ESF1"/>
</dbReference>
<dbReference type="AlphaFoldDB" id="A0A061J5Z3"/>
<dbReference type="EMBL" id="AUPL01002746">
    <property type="protein sequence ID" value="ESL09531.1"/>
    <property type="molecule type" value="Genomic_DNA"/>
</dbReference>
<organism evidence="3 4">
    <name type="scientific">Trypanosoma rangeli SC58</name>
    <dbReference type="NCBI Taxonomy" id="429131"/>
    <lineage>
        <taxon>Eukaryota</taxon>
        <taxon>Discoba</taxon>
        <taxon>Euglenozoa</taxon>
        <taxon>Kinetoplastea</taxon>
        <taxon>Metakinetoplastina</taxon>
        <taxon>Trypanosomatida</taxon>
        <taxon>Trypanosomatidae</taxon>
        <taxon>Trypanosoma</taxon>
        <taxon>Herpetosoma</taxon>
    </lineage>
</organism>